<reference evidence="2" key="2">
    <citation type="submission" date="2021-08" db="EMBL/GenBank/DDBJ databases">
        <authorList>
            <person name="Tani A."/>
            <person name="Ola A."/>
            <person name="Ogura Y."/>
            <person name="Katsura K."/>
            <person name="Hayashi T."/>
        </authorList>
    </citation>
    <scope>NUCLEOTIDE SEQUENCE</scope>
    <source>
        <strain evidence="2">JCM 32048</strain>
    </source>
</reference>
<dbReference type="SMART" id="SM01008">
    <property type="entry name" value="Ald_Xan_dh_C"/>
    <property type="match status" value="1"/>
</dbReference>
<dbReference type="Gene3D" id="3.90.1170.50">
    <property type="entry name" value="Aldehyde oxidase/xanthine dehydrogenase, a/b hammerhead"/>
    <property type="match status" value="1"/>
</dbReference>
<dbReference type="AlphaFoldDB" id="A0AA37M392"/>
<dbReference type="RefSeq" id="WP_099905562.1">
    <property type="nucleotide sequence ID" value="NZ_BPQJ01000004.1"/>
</dbReference>
<dbReference type="InterPro" id="IPR046867">
    <property type="entry name" value="AldOxase/xan_DH_MoCoBD2"/>
</dbReference>
<dbReference type="InterPro" id="IPR052516">
    <property type="entry name" value="N-heterocyclic_Hydroxylase"/>
</dbReference>
<dbReference type="PANTHER" id="PTHR47495">
    <property type="entry name" value="ALDEHYDE DEHYDROGENASE"/>
    <property type="match status" value="1"/>
</dbReference>
<feature type="domain" description="Aldehyde oxidase/xanthine dehydrogenase a/b hammerhead" evidence="1">
    <location>
        <begin position="220"/>
        <end position="298"/>
    </location>
</feature>
<dbReference type="NCBIfam" id="TIGR01409">
    <property type="entry name" value="TAT_signal_seq"/>
    <property type="match status" value="1"/>
</dbReference>
<accession>A0AA37M392</accession>
<comment type="caution">
    <text evidence="2">The sequence shown here is derived from an EMBL/GenBank/DDBJ whole genome shotgun (WGS) entry which is preliminary data.</text>
</comment>
<dbReference type="PIRSF" id="PIRSF036389">
    <property type="entry name" value="IOR_B"/>
    <property type="match status" value="1"/>
</dbReference>
<dbReference type="Proteomes" id="UP001055286">
    <property type="component" value="Unassembled WGS sequence"/>
</dbReference>
<gene>
    <name evidence="2" type="primary">iorB_1</name>
    <name evidence="2" type="ORF">MPEAHAMD_1302</name>
</gene>
<organism evidence="2 3">
    <name type="scientific">Methylobacterium frigidaeris</name>
    <dbReference type="NCBI Taxonomy" id="2038277"/>
    <lineage>
        <taxon>Bacteria</taxon>
        <taxon>Pseudomonadati</taxon>
        <taxon>Pseudomonadota</taxon>
        <taxon>Alphaproteobacteria</taxon>
        <taxon>Hyphomicrobiales</taxon>
        <taxon>Methylobacteriaceae</taxon>
        <taxon>Methylobacterium</taxon>
    </lineage>
</organism>
<dbReference type="SUPFAM" id="SSF56003">
    <property type="entry name" value="Molybdenum cofactor-binding domain"/>
    <property type="match status" value="2"/>
</dbReference>
<dbReference type="Pfam" id="PF20256">
    <property type="entry name" value="MoCoBD_2"/>
    <property type="match status" value="2"/>
</dbReference>
<dbReference type="GO" id="GO:0016491">
    <property type="term" value="F:oxidoreductase activity"/>
    <property type="evidence" value="ECO:0007669"/>
    <property type="project" value="InterPro"/>
</dbReference>
<protein>
    <submittedName>
        <fullName evidence="2">Isoquinoline 1-oxidoreductase subunit beta</fullName>
    </submittedName>
</protein>
<evidence type="ECO:0000259" key="1">
    <source>
        <dbReference type="SMART" id="SM01008"/>
    </source>
</evidence>
<evidence type="ECO:0000313" key="2">
    <source>
        <dbReference type="EMBL" id="GJD61162.1"/>
    </source>
</evidence>
<dbReference type="PANTHER" id="PTHR47495:SF2">
    <property type="entry name" value="ALDEHYDE DEHYDROGENASE"/>
    <property type="match status" value="1"/>
</dbReference>
<dbReference type="InterPro" id="IPR037165">
    <property type="entry name" value="AldOxase/xan_DH_Mopterin-bd_sf"/>
</dbReference>
<sequence length="734" mass="76819">MLNHSLKTRDVGLSSRRAFLRGTAAAGGALVIGLTLDPRGARAAGGPDLSKAPAKPNAFVRIAADDTVTVVIKHLDMGQGNTTGLATIVAEELDADWAQMRAVFAPADASLYNNLAFGPIQGTGGSTAVANSWIQLRKAGAAARAMLVAAAAQEWKVSATEITIDKGVLRHASGKEARFGAFAAKAATQAIPENPTLKDPSAFRLIGTKLPRLDSHAKTDGSAQYALDVRRPGQLTALVARAPRFGATLKSVDDAAAKAVPGVVQIVKIPSGVAVVARDTWSAMKGREALTLTWDDAGAERQSTESQQAAYKAMADKPGLVASKRGDAAGAIKGAAKVLEAEFSFPYLAHAPMEPLNATIERAADGAYDIYAGSQFQTIEQAVAAGILGTTADKIRITTLWAGGSFGRRATASADYIAEAAAILKATGEKAPIHLVWTREDDITGGYYRPAAYHRIRAGLDSKGAITGWEHKIVGKSIIIGTALEAMMVKDGVDATTVEGASDTPYALPAYRFEVHNAREGVPVLWWRSVGHSHTAQAMEVFVDELAHAAGQDPVAYRLGLLKQAPRLSAALTLAAEKAGWSARDSKPGRGYGVAAHESFGSYVAMVADVTAEAGKVKVNRIVAAVDVGVALNPDIIRAQVEGAVGFALSAVLRNRITFKDGQVQETNFDSYEPTRMSEMPKVEVHIVPSAAAPTGIGEPGVPVLAPAISNAVFAATGQRLRSLPLDLTALRGV</sequence>
<dbReference type="Gene3D" id="3.30.365.10">
    <property type="entry name" value="Aldehyde oxidase/xanthine dehydrogenase, molybdopterin binding domain"/>
    <property type="match status" value="4"/>
</dbReference>
<dbReference type="InterPro" id="IPR019546">
    <property type="entry name" value="TAT_signal_bac_arc"/>
</dbReference>
<dbReference type="EMBL" id="BPQJ01000004">
    <property type="protein sequence ID" value="GJD61162.1"/>
    <property type="molecule type" value="Genomic_DNA"/>
</dbReference>
<evidence type="ECO:0000313" key="3">
    <source>
        <dbReference type="Proteomes" id="UP001055286"/>
    </source>
</evidence>
<keyword evidence="3" id="KW-1185">Reference proteome</keyword>
<name>A0AA37M392_9HYPH</name>
<dbReference type="InterPro" id="IPR006311">
    <property type="entry name" value="TAT_signal"/>
</dbReference>
<dbReference type="InterPro" id="IPR012368">
    <property type="entry name" value="OxRdtase_Mopterin-bd_su_IorB"/>
</dbReference>
<reference evidence="2" key="1">
    <citation type="journal article" date="2016" name="Front. Microbiol.">
        <title>Genome Sequence of the Piezophilic, Mesophilic Sulfate-Reducing Bacterium Desulfovibrio indicus J2T.</title>
        <authorList>
            <person name="Cao J."/>
            <person name="Maignien L."/>
            <person name="Shao Z."/>
            <person name="Alain K."/>
            <person name="Jebbar M."/>
        </authorList>
    </citation>
    <scope>NUCLEOTIDE SEQUENCE</scope>
    <source>
        <strain evidence="2">JCM 32048</strain>
    </source>
</reference>
<dbReference type="InterPro" id="IPR000674">
    <property type="entry name" value="Ald_Oxase/Xan_DH_a/b"/>
</dbReference>
<dbReference type="Pfam" id="PF02738">
    <property type="entry name" value="MoCoBD_1"/>
    <property type="match status" value="1"/>
</dbReference>
<dbReference type="PROSITE" id="PS51318">
    <property type="entry name" value="TAT"/>
    <property type="match status" value="1"/>
</dbReference>
<dbReference type="InterPro" id="IPR008274">
    <property type="entry name" value="AldOxase/xan_DH_MoCoBD1"/>
</dbReference>
<proteinExistence type="predicted"/>